<gene>
    <name evidence="4" type="ORF">M427DRAFT_56915</name>
</gene>
<dbReference type="Proteomes" id="UP000070544">
    <property type="component" value="Unassembled WGS sequence"/>
</dbReference>
<keyword evidence="5" id="KW-1185">Reference proteome</keyword>
<dbReference type="GO" id="GO:0016747">
    <property type="term" value="F:acyltransferase activity, transferring groups other than amino-acyl groups"/>
    <property type="evidence" value="ECO:0007669"/>
    <property type="project" value="InterPro"/>
</dbReference>
<accession>A0A139AET0</accession>
<evidence type="ECO:0000259" key="3">
    <source>
        <dbReference type="PROSITE" id="PS51186"/>
    </source>
</evidence>
<dbReference type="SUPFAM" id="SSF55729">
    <property type="entry name" value="Acyl-CoA N-acyltransferases (Nat)"/>
    <property type="match status" value="1"/>
</dbReference>
<dbReference type="PANTHER" id="PTHR43877">
    <property type="entry name" value="AMINOALKYLPHOSPHONATE N-ACETYLTRANSFERASE-RELATED-RELATED"/>
    <property type="match status" value="1"/>
</dbReference>
<keyword evidence="1 4" id="KW-0808">Transferase</keyword>
<dbReference type="InterPro" id="IPR050832">
    <property type="entry name" value="Bact_Acetyltransf"/>
</dbReference>
<dbReference type="PROSITE" id="PS51186">
    <property type="entry name" value="GNAT"/>
    <property type="match status" value="1"/>
</dbReference>
<proteinExistence type="predicted"/>
<dbReference type="AlphaFoldDB" id="A0A139AET0"/>
<keyword evidence="2 4" id="KW-0012">Acyltransferase</keyword>
<dbReference type="InterPro" id="IPR016181">
    <property type="entry name" value="Acyl_CoA_acyltransferase"/>
</dbReference>
<evidence type="ECO:0000313" key="4">
    <source>
        <dbReference type="EMBL" id="KXS15287.1"/>
    </source>
</evidence>
<dbReference type="PANTHER" id="PTHR43877:SF2">
    <property type="entry name" value="AMINOALKYLPHOSPHONATE N-ACETYLTRANSFERASE-RELATED"/>
    <property type="match status" value="1"/>
</dbReference>
<dbReference type="OrthoDB" id="41532at2759"/>
<reference evidence="4 5" key="1">
    <citation type="journal article" date="2015" name="Genome Biol. Evol.">
        <title>Phylogenomic analyses indicate that early fungi evolved digesting cell walls of algal ancestors of land plants.</title>
        <authorList>
            <person name="Chang Y."/>
            <person name="Wang S."/>
            <person name="Sekimoto S."/>
            <person name="Aerts A.L."/>
            <person name="Choi C."/>
            <person name="Clum A."/>
            <person name="LaButti K.M."/>
            <person name="Lindquist E.A."/>
            <person name="Yee Ngan C."/>
            <person name="Ohm R.A."/>
            <person name="Salamov A.A."/>
            <person name="Grigoriev I.V."/>
            <person name="Spatafora J.W."/>
            <person name="Berbee M.L."/>
        </authorList>
    </citation>
    <scope>NUCLEOTIDE SEQUENCE [LARGE SCALE GENOMIC DNA]</scope>
    <source>
        <strain evidence="4 5">JEL478</strain>
    </source>
</reference>
<name>A0A139AET0_GONPJ</name>
<dbReference type="InterPro" id="IPR000182">
    <property type="entry name" value="GNAT_dom"/>
</dbReference>
<dbReference type="Gene3D" id="3.40.630.30">
    <property type="match status" value="1"/>
</dbReference>
<dbReference type="Pfam" id="PF00583">
    <property type="entry name" value="Acetyltransf_1"/>
    <property type="match status" value="1"/>
</dbReference>
<sequence>MIAPNRFTVIPFPPSDPAALRLLAALDEYLDTLYSPGACQRATIQSLEQPDVAFAVVVDTAPLSQSVEPSPAGNAANPVVVACGAVRCSPGSSQAELQRVFVDPVYRQRGSGRLLVRYLEDQALSRGAKEVVLETGDAQKEAVVMYTRLGYERCEPVKKVAGCSDGKAGGSAETFWMRKQFM</sequence>
<evidence type="ECO:0000256" key="2">
    <source>
        <dbReference type="ARBA" id="ARBA00023315"/>
    </source>
</evidence>
<dbReference type="EMBL" id="KQ965763">
    <property type="protein sequence ID" value="KXS15287.1"/>
    <property type="molecule type" value="Genomic_DNA"/>
</dbReference>
<feature type="domain" description="N-acetyltransferase" evidence="3">
    <location>
        <begin position="31"/>
        <end position="182"/>
    </location>
</feature>
<evidence type="ECO:0000313" key="5">
    <source>
        <dbReference type="Proteomes" id="UP000070544"/>
    </source>
</evidence>
<dbReference type="CDD" id="cd04301">
    <property type="entry name" value="NAT_SF"/>
    <property type="match status" value="1"/>
</dbReference>
<evidence type="ECO:0000256" key="1">
    <source>
        <dbReference type="ARBA" id="ARBA00022679"/>
    </source>
</evidence>
<protein>
    <submittedName>
        <fullName evidence="4">Acyl-CoA N-acyltransferase</fullName>
    </submittedName>
</protein>
<organism evidence="4 5">
    <name type="scientific">Gonapodya prolifera (strain JEL478)</name>
    <name type="common">Monoblepharis prolifera</name>
    <dbReference type="NCBI Taxonomy" id="1344416"/>
    <lineage>
        <taxon>Eukaryota</taxon>
        <taxon>Fungi</taxon>
        <taxon>Fungi incertae sedis</taxon>
        <taxon>Chytridiomycota</taxon>
        <taxon>Chytridiomycota incertae sedis</taxon>
        <taxon>Monoblepharidomycetes</taxon>
        <taxon>Monoblepharidales</taxon>
        <taxon>Gonapodyaceae</taxon>
        <taxon>Gonapodya</taxon>
    </lineage>
</organism>